<dbReference type="SUPFAM" id="SSF117281">
    <property type="entry name" value="Kelch motif"/>
    <property type="match status" value="1"/>
</dbReference>
<evidence type="ECO:0000256" key="5">
    <source>
        <dbReference type="ARBA" id="ARBA00022490"/>
    </source>
</evidence>
<keyword evidence="9" id="KW-0206">Cytoskeleton</keyword>
<name>A0A8C6THA3_9GOBI</name>
<dbReference type="Pfam" id="PF01344">
    <property type="entry name" value="Kelch_1"/>
    <property type="match status" value="4"/>
</dbReference>
<dbReference type="Proteomes" id="UP000694523">
    <property type="component" value="Unplaced"/>
</dbReference>
<evidence type="ECO:0000256" key="10">
    <source>
        <dbReference type="ARBA" id="ARBA00023889"/>
    </source>
</evidence>
<evidence type="ECO:0000259" key="12">
    <source>
        <dbReference type="PROSITE" id="PS50097"/>
    </source>
</evidence>
<evidence type="ECO:0000256" key="2">
    <source>
        <dbReference type="ARBA" id="ARBA00004514"/>
    </source>
</evidence>
<dbReference type="Pfam" id="PF07707">
    <property type="entry name" value="BACK"/>
    <property type="match status" value="1"/>
</dbReference>
<dbReference type="PIRSF" id="PIRSF037037">
    <property type="entry name" value="Kelch-like_protein_gigaxonin"/>
    <property type="match status" value="1"/>
</dbReference>
<evidence type="ECO:0000313" key="14">
    <source>
        <dbReference type="Proteomes" id="UP000694523"/>
    </source>
</evidence>
<dbReference type="FunFam" id="1.25.40.420:FF:000001">
    <property type="entry name" value="Kelch-like family member 12"/>
    <property type="match status" value="1"/>
</dbReference>
<dbReference type="InterPro" id="IPR000210">
    <property type="entry name" value="BTB/POZ_dom"/>
</dbReference>
<reference evidence="13" key="1">
    <citation type="submission" date="2025-08" db="UniProtKB">
        <authorList>
            <consortium name="Ensembl"/>
        </authorList>
    </citation>
    <scope>IDENTIFICATION</scope>
</reference>
<evidence type="ECO:0000256" key="4">
    <source>
        <dbReference type="ARBA" id="ARBA00022441"/>
    </source>
</evidence>
<dbReference type="Gene3D" id="3.30.710.10">
    <property type="entry name" value="Potassium Channel Kv1.1, Chain A"/>
    <property type="match status" value="1"/>
</dbReference>
<evidence type="ECO:0000256" key="6">
    <source>
        <dbReference type="ARBA" id="ARBA00022737"/>
    </source>
</evidence>
<dbReference type="PRINTS" id="PR00501">
    <property type="entry name" value="KELCHREPEAT"/>
</dbReference>
<evidence type="ECO:0000256" key="7">
    <source>
        <dbReference type="ARBA" id="ARBA00022786"/>
    </source>
</evidence>
<dbReference type="CDD" id="cd18513">
    <property type="entry name" value="BACK_KLHL3"/>
    <property type="match status" value="1"/>
</dbReference>
<comment type="pathway">
    <text evidence="3">Protein modification; protein ubiquitination.</text>
</comment>
<dbReference type="SMART" id="SM00225">
    <property type="entry name" value="BTB"/>
    <property type="match status" value="1"/>
</dbReference>
<dbReference type="SUPFAM" id="SSF54695">
    <property type="entry name" value="POZ domain"/>
    <property type="match status" value="1"/>
</dbReference>
<feature type="domain" description="BTB" evidence="12">
    <location>
        <begin position="57"/>
        <end position="124"/>
    </location>
</feature>
<evidence type="ECO:0000256" key="11">
    <source>
        <dbReference type="ARBA" id="ARBA00035639"/>
    </source>
</evidence>
<keyword evidence="14" id="KW-1185">Reference proteome</keyword>
<keyword evidence="6" id="KW-0677">Repeat</keyword>
<dbReference type="PROSITE" id="PS50097">
    <property type="entry name" value="BTB"/>
    <property type="match status" value="1"/>
</dbReference>
<dbReference type="FunFam" id="3.30.710.10:FF:000001">
    <property type="entry name" value="Kelch-like family member 20"/>
    <property type="match status" value="1"/>
</dbReference>
<reference evidence="13" key="2">
    <citation type="submission" date="2025-09" db="UniProtKB">
        <authorList>
            <consortium name="Ensembl"/>
        </authorList>
    </citation>
    <scope>IDENTIFICATION</scope>
</reference>
<dbReference type="SMART" id="SM00612">
    <property type="entry name" value="Kelch"/>
    <property type="match status" value="5"/>
</dbReference>
<proteinExistence type="inferred from homology"/>
<keyword evidence="4" id="KW-0880">Kelch repeat</keyword>
<dbReference type="InterPro" id="IPR011333">
    <property type="entry name" value="SKP1/BTB/POZ_sf"/>
</dbReference>
<dbReference type="GO" id="GO:0005829">
    <property type="term" value="C:cytosol"/>
    <property type="evidence" value="ECO:0007669"/>
    <property type="project" value="UniProtKB-SubCell"/>
</dbReference>
<dbReference type="SMART" id="SM00875">
    <property type="entry name" value="BACK"/>
    <property type="match status" value="1"/>
</dbReference>
<evidence type="ECO:0000313" key="13">
    <source>
        <dbReference type="Ensembl" id="ENSNMLP00000019522.1"/>
    </source>
</evidence>
<dbReference type="PANTHER" id="PTHR24412:SF179">
    <property type="entry name" value="KELCH-LIKE PROTEIN 3"/>
    <property type="match status" value="1"/>
</dbReference>
<dbReference type="Pfam" id="PF00651">
    <property type="entry name" value="BTB"/>
    <property type="match status" value="1"/>
</dbReference>
<dbReference type="GO" id="GO:0016567">
    <property type="term" value="P:protein ubiquitination"/>
    <property type="evidence" value="ECO:0007669"/>
    <property type="project" value="UniProtKB-UniPathway"/>
</dbReference>
<dbReference type="GO" id="GO:0003779">
    <property type="term" value="F:actin binding"/>
    <property type="evidence" value="ECO:0007669"/>
    <property type="project" value="UniProtKB-KW"/>
</dbReference>
<sequence length="550" mass="61581">MHLFLLSLETSHASLRPVCNTDSEEDMINGGLNTFNQTHMRKAFHLMNDLRSKKLLCDVQLMAGSTEVPAHRVVLASSSPYFCAMFTGDMSESKADQVEIREVDGLTLKKLVDYIYTAEIEITEDNVQVLLPAASLLQLMDVRQVCCEFLQSQLHPSNCLGIRAFADLHTCIQLLNQAHAYAEQHFSDVVQGEEFLGLSLQQVCSLISSDKLTVSTEEKVFEAMISWIKYDKPARLEYMPKLMEHVRLPLLSRDYLVQIVEEEALIKNNNTCKDFLIEAMKYHLLPADQRHLIKTDRTRPRTPVSIPKVMIVVGGQAPKAIRGVECYDFQEDRWYQVADLPSRRCRAGVVSMLLRERTVDVYDGTQDQWSAVASMQERRSTLGAAVLGDLLYAVGGFNGSIGLSTVEAYSYKTNTWFYVAPMNTRRSSVGVGVVDGKLYAVGGYDGASRQCLSTVEEYDPVTDQWCYVADMSTRRSGAGVGVLGGQLYAAGGHDGPLVRKSVEVYDPQTNSWRLVCDMNMCRRNAGQKTVSRRNQKNIMRGSTKCLQQGL</sequence>
<evidence type="ECO:0000256" key="9">
    <source>
        <dbReference type="ARBA" id="ARBA00023212"/>
    </source>
</evidence>
<evidence type="ECO:0000256" key="3">
    <source>
        <dbReference type="ARBA" id="ARBA00004906"/>
    </source>
</evidence>
<dbReference type="InterPro" id="IPR030578">
    <property type="entry name" value="KLHL3_BACK"/>
</dbReference>
<keyword evidence="8" id="KW-0009">Actin-binding</keyword>
<comment type="similarity">
    <text evidence="11">Belongs to the KLHL3 family.</text>
</comment>
<dbReference type="InterPro" id="IPR015915">
    <property type="entry name" value="Kelch-typ_b-propeller"/>
</dbReference>
<comment type="subcellular location">
    <subcellularLocation>
        <location evidence="1">Cytoplasm</location>
        <location evidence="1">Cytoskeleton</location>
    </subcellularLocation>
    <subcellularLocation>
        <location evidence="2">Cytoplasm</location>
        <location evidence="2">Cytosol</location>
    </subcellularLocation>
</comment>
<dbReference type="InterPro" id="IPR011705">
    <property type="entry name" value="BACK"/>
</dbReference>
<dbReference type="Gene3D" id="2.120.10.80">
    <property type="entry name" value="Kelch-type beta propeller"/>
    <property type="match status" value="1"/>
</dbReference>
<evidence type="ECO:0000256" key="8">
    <source>
        <dbReference type="ARBA" id="ARBA00023203"/>
    </source>
</evidence>
<evidence type="ECO:0000256" key="1">
    <source>
        <dbReference type="ARBA" id="ARBA00004245"/>
    </source>
</evidence>
<dbReference type="Ensembl" id="ENSNMLT00000021942.1">
    <property type="protein sequence ID" value="ENSNMLP00000019522.1"/>
    <property type="gene ID" value="ENSNMLG00000012826.1"/>
</dbReference>
<protein>
    <recommendedName>
        <fullName evidence="10">Kelch-like protein 3</fullName>
    </recommendedName>
</protein>
<dbReference type="Gene3D" id="1.25.40.420">
    <property type="match status" value="1"/>
</dbReference>
<dbReference type="UniPathway" id="UPA00143"/>
<dbReference type="GO" id="GO:0005856">
    <property type="term" value="C:cytoskeleton"/>
    <property type="evidence" value="ECO:0007669"/>
    <property type="project" value="UniProtKB-SubCell"/>
</dbReference>
<keyword evidence="5" id="KW-0963">Cytoplasm</keyword>
<dbReference type="AlphaFoldDB" id="A0A8C6THA3"/>
<dbReference type="InterPro" id="IPR017096">
    <property type="entry name" value="BTB-kelch_protein"/>
</dbReference>
<dbReference type="PANTHER" id="PTHR24412">
    <property type="entry name" value="KELCH PROTEIN"/>
    <property type="match status" value="1"/>
</dbReference>
<organism evidence="13 14">
    <name type="scientific">Neogobius melanostomus</name>
    <name type="common">round goby</name>
    <dbReference type="NCBI Taxonomy" id="47308"/>
    <lineage>
        <taxon>Eukaryota</taxon>
        <taxon>Metazoa</taxon>
        <taxon>Chordata</taxon>
        <taxon>Craniata</taxon>
        <taxon>Vertebrata</taxon>
        <taxon>Euteleostomi</taxon>
        <taxon>Actinopterygii</taxon>
        <taxon>Neopterygii</taxon>
        <taxon>Teleostei</taxon>
        <taxon>Neoteleostei</taxon>
        <taxon>Acanthomorphata</taxon>
        <taxon>Gobiaria</taxon>
        <taxon>Gobiiformes</taxon>
        <taxon>Gobioidei</taxon>
        <taxon>Gobiidae</taxon>
        <taxon>Benthophilinae</taxon>
        <taxon>Neogobiini</taxon>
        <taxon>Neogobius</taxon>
    </lineage>
</organism>
<keyword evidence="7" id="KW-0833">Ubl conjugation pathway</keyword>
<dbReference type="InterPro" id="IPR006652">
    <property type="entry name" value="Kelch_1"/>
</dbReference>
<accession>A0A8C6THA3</accession>